<protein>
    <submittedName>
        <fullName evidence="5">Alpha-glucan family phosphorylase</fullName>
    </submittedName>
</protein>
<evidence type="ECO:0000256" key="2">
    <source>
        <dbReference type="ARBA" id="ARBA00006047"/>
    </source>
</evidence>
<dbReference type="RefSeq" id="WP_338739352.1">
    <property type="nucleotide sequence ID" value="NZ_CP146612.1"/>
</dbReference>
<dbReference type="Proteomes" id="UP001375370">
    <property type="component" value="Chromosome"/>
</dbReference>
<evidence type="ECO:0000259" key="4">
    <source>
        <dbReference type="Pfam" id="PF11897"/>
    </source>
</evidence>
<name>A0ABZ2J7Q7_9CHLR</name>
<comment type="catalytic activity">
    <reaction evidence="1">
        <text>[(1-&gt;4)-alpha-D-glucosyl](n) + phosphate = [(1-&gt;4)-alpha-D-glucosyl](n-1) + alpha-D-glucose 1-phosphate</text>
        <dbReference type="Rhea" id="RHEA:41732"/>
        <dbReference type="Rhea" id="RHEA-COMP:9584"/>
        <dbReference type="Rhea" id="RHEA-COMP:9586"/>
        <dbReference type="ChEBI" id="CHEBI:15444"/>
        <dbReference type="ChEBI" id="CHEBI:43474"/>
        <dbReference type="ChEBI" id="CHEBI:58601"/>
        <dbReference type="EC" id="2.4.1.1"/>
    </reaction>
</comment>
<comment type="similarity">
    <text evidence="2">Belongs to the glycogen phosphorylase family.</text>
</comment>
<dbReference type="PIRSF" id="PIRSF000460">
    <property type="entry name" value="Pprylas_GlgP"/>
    <property type="match status" value="1"/>
</dbReference>
<reference evidence="5 6" key="1">
    <citation type="submission" date="2024-03" db="EMBL/GenBank/DDBJ databases">
        <title>A Dehalogenimonas Isolated from Estuarine Sediments Dihaloeliminates Chlorinated Alkanes.</title>
        <authorList>
            <person name="Yang Y."/>
            <person name="Wang H."/>
        </authorList>
    </citation>
    <scope>NUCLEOTIDE SEQUENCE [LARGE SCALE GENOMIC DNA]</scope>
    <source>
        <strain evidence="5 6">W</strain>
    </source>
</reference>
<dbReference type="Gene3D" id="3.40.50.2000">
    <property type="entry name" value="Glycogen Phosphorylase B"/>
    <property type="match status" value="3"/>
</dbReference>
<proteinExistence type="inferred from homology"/>
<dbReference type="InterPro" id="IPR052182">
    <property type="entry name" value="Glycogen/Maltodextrin_Phosph"/>
</dbReference>
<dbReference type="SUPFAM" id="SSF53756">
    <property type="entry name" value="UDP-Glycosyltransferase/glycogen phosphorylase"/>
    <property type="match status" value="1"/>
</dbReference>
<dbReference type="InterPro" id="IPR000811">
    <property type="entry name" value="Glyco_trans_35"/>
</dbReference>
<evidence type="ECO:0000313" key="6">
    <source>
        <dbReference type="Proteomes" id="UP001375370"/>
    </source>
</evidence>
<dbReference type="InterPro" id="IPR011834">
    <property type="entry name" value="Agluc_phsphrylas"/>
</dbReference>
<organism evidence="5 6">
    <name type="scientific">Candidatus Dehalogenimonas loeffleri</name>
    <dbReference type="NCBI Taxonomy" id="3127115"/>
    <lineage>
        <taxon>Bacteria</taxon>
        <taxon>Bacillati</taxon>
        <taxon>Chloroflexota</taxon>
        <taxon>Dehalococcoidia</taxon>
        <taxon>Dehalococcoidales</taxon>
        <taxon>Dehalococcoidaceae</taxon>
        <taxon>Dehalogenimonas</taxon>
    </lineage>
</organism>
<dbReference type="InterPro" id="IPR024517">
    <property type="entry name" value="Glycogen_phosphorylase_DUF3417"/>
</dbReference>
<feature type="domain" description="DUF3417" evidence="4">
    <location>
        <begin position="1"/>
        <end position="110"/>
    </location>
</feature>
<sequence length="698" mass="79560">MPVRINQLADLSANLWWSWHRDARDMFNKIDRRLWQVTGHNPVKMLYDINPGRLEILATDPEFLEIYDDVIASFGAEISGSDAWLAREAKTSLSRPVAYFSMEFAVHNSLPIYAGGLGVLAGDTCKEASDLGIPFVGVGFMYPEGYFHQRISEDGWQTEDYLLLDFERAPISRVCTADGQRLLLNLSVGDRQVYVAAWQVLAGSSKLYLLDTNVPENDLEDRGLSARLYSPGKEMRLQQEYLLGFGGVMLLRALGIEPAVWHCNEGHTAFLLIARLKEYMTAGHSRIEAEELVRRCSVFTTHTPVPAGHDVFELGLIDRYFSWLWNKLGITREELISLGQVPGGQDFNMTVLGLKLAASANGVSQVHGEVSRNMWRSLYPGRTAAEVPIRHITNGVHIPTWVAPEIARLYEEYVDKEWYRRQDDAGLWESRVPLIPDEELWHTHQGRKQRLLHYIRERVRRDWKAGVDSAPRLAAMGAMLDPEVLTVGFVRRFVEYKRPTLLFRDLEQLKELIRDSQRPVQFIFAGKSHPADSMAKELIHRVYTQAKENDFEGRLCFVEDYDLHLAHYLVQGVDVWLNSPRRWLEASGTSGMKAAVNGVPNLSVRDGWWHEGFNGKNGWAIGDISKPESVDEEDALDAGALLYVLKELVVPKYYDRNLEDIPLKWMAVVKESVSTVLPHFAAARMMKEYTREMYLPLI</sequence>
<dbReference type="Pfam" id="PF11897">
    <property type="entry name" value="DUF3417"/>
    <property type="match status" value="1"/>
</dbReference>
<keyword evidence="3" id="KW-0021">Allosteric enzyme</keyword>
<evidence type="ECO:0000313" key="5">
    <source>
        <dbReference type="EMBL" id="WWX26308.1"/>
    </source>
</evidence>
<gene>
    <name evidence="5" type="primary">glgP</name>
    <name evidence="5" type="ORF">V8247_07690</name>
</gene>
<keyword evidence="6" id="KW-1185">Reference proteome</keyword>
<dbReference type="PANTHER" id="PTHR42655">
    <property type="entry name" value="GLYCOGEN PHOSPHORYLASE"/>
    <property type="match status" value="1"/>
</dbReference>
<dbReference type="Pfam" id="PF00343">
    <property type="entry name" value="Phosphorylase"/>
    <property type="match status" value="1"/>
</dbReference>
<dbReference type="PANTHER" id="PTHR42655:SF1">
    <property type="entry name" value="GLYCOGEN PHOSPHORYLASE"/>
    <property type="match status" value="1"/>
</dbReference>
<evidence type="ECO:0000256" key="3">
    <source>
        <dbReference type="ARBA" id="ARBA00022533"/>
    </source>
</evidence>
<dbReference type="EMBL" id="CP146612">
    <property type="protein sequence ID" value="WWX26308.1"/>
    <property type="molecule type" value="Genomic_DNA"/>
</dbReference>
<accession>A0ABZ2J7Q7</accession>
<evidence type="ECO:0000256" key="1">
    <source>
        <dbReference type="ARBA" id="ARBA00001275"/>
    </source>
</evidence>
<dbReference type="NCBIfam" id="TIGR02094">
    <property type="entry name" value="more_P_ylases"/>
    <property type="match status" value="1"/>
</dbReference>